<evidence type="ECO:0000256" key="10">
    <source>
        <dbReference type="SAM" id="MobiDB-lite"/>
    </source>
</evidence>
<sequence length="199" mass="22751">ILISQNQIVIYCGQRSIGTAAYLRNRMPHCGNVNTILYSQWYGKKPDVAHLRVFGAKTFVHVPNTMRHKMDPKAKIMMCVGYDRYTNKIYRVFDLERKIVERVADVVIKDVTDTVDQVLFPLPFEEQEKDFEEQTTEELQVEDNTTSADSDDDFADATEDVIEVLSSPDLPKKKGRPLGSKSYKKPVSTSDRVLGDRTE</sequence>
<feature type="domain" description="Retroviral polymerase SH3-like" evidence="11">
    <location>
        <begin position="57"/>
        <end position="109"/>
    </location>
</feature>
<keyword evidence="5" id="KW-0460">Magnesium</keyword>
<dbReference type="GO" id="GO:0046872">
    <property type="term" value="F:metal ion binding"/>
    <property type="evidence" value="ECO:0007669"/>
    <property type="project" value="UniProtKB-KW"/>
</dbReference>
<protein>
    <submittedName>
        <fullName evidence="12">Copia protein</fullName>
    </submittedName>
</protein>
<accession>A0A026WCL0</accession>
<dbReference type="InterPro" id="IPR039537">
    <property type="entry name" value="Retrotran_Ty1/copia-like"/>
</dbReference>
<keyword evidence="6" id="KW-0229">DNA integration</keyword>
<dbReference type="PANTHER" id="PTHR42648:SF11">
    <property type="entry name" value="TRANSPOSON TY4-P GAG-POL POLYPROTEIN"/>
    <property type="match status" value="1"/>
</dbReference>
<keyword evidence="9" id="KW-0233">DNA recombination</keyword>
<evidence type="ECO:0000256" key="6">
    <source>
        <dbReference type="ARBA" id="ARBA00022908"/>
    </source>
</evidence>
<keyword evidence="1" id="KW-0540">Nuclease</keyword>
<keyword evidence="13" id="KW-1185">Reference proteome</keyword>
<name>A0A026WCL0_OOCBI</name>
<evidence type="ECO:0000259" key="11">
    <source>
        <dbReference type="Pfam" id="PF25597"/>
    </source>
</evidence>
<dbReference type="EMBL" id="KK107272">
    <property type="protein sequence ID" value="EZA53807.1"/>
    <property type="molecule type" value="Genomic_DNA"/>
</dbReference>
<evidence type="ECO:0000256" key="8">
    <source>
        <dbReference type="ARBA" id="ARBA00022932"/>
    </source>
</evidence>
<keyword evidence="7" id="KW-0695">RNA-directed DNA polymerase</keyword>
<evidence type="ECO:0000256" key="9">
    <source>
        <dbReference type="ARBA" id="ARBA00023172"/>
    </source>
</evidence>
<dbReference type="GO" id="GO:0006310">
    <property type="term" value="P:DNA recombination"/>
    <property type="evidence" value="ECO:0007669"/>
    <property type="project" value="UniProtKB-KW"/>
</dbReference>
<gene>
    <name evidence="12" type="ORF">X777_06871</name>
</gene>
<feature type="compositionally biased region" description="Acidic residues" evidence="10">
    <location>
        <begin position="149"/>
        <end position="162"/>
    </location>
</feature>
<dbReference type="STRING" id="2015173.A0A026WCL0"/>
<evidence type="ECO:0000256" key="4">
    <source>
        <dbReference type="ARBA" id="ARBA00022801"/>
    </source>
</evidence>
<evidence type="ECO:0000313" key="12">
    <source>
        <dbReference type="EMBL" id="EZA53807.1"/>
    </source>
</evidence>
<evidence type="ECO:0000256" key="2">
    <source>
        <dbReference type="ARBA" id="ARBA00022723"/>
    </source>
</evidence>
<dbReference type="InterPro" id="IPR057670">
    <property type="entry name" value="SH3_retrovirus"/>
</dbReference>
<evidence type="ECO:0000256" key="7">
    <source>
        <dbReference type="ARBA" id="ARBA00022918"/>
    </source>
</evidence>
<dbReference type="AlphaFoldDB" id="A0A026WCL0"/>
<dbReference type="Pfam" id="PF25597">
    <property type="entry name" value="SH3_retrovirus"/>
    <property type="match status" value="1"/>
</dbReference>
<evidence type="ECO:0000313" key="13">
    <source>
        <dbReference type="Proteomes" id="UP000053097"/>
    </source>
</evidence>
<feature type="region of interest" description="Disordered" evidence="10">
    <location>
        <begin position="136"/>
        <end position="199"/>
    </location>
</feature>
<feature type="non-terminal residue" evidence="12">
    <location>
        <position position="1"/>
    </location>
</feature>
<dbReference type="GO" id="GO:0003964">
    <property type="term" value="F:RNA-directed DNA polymerase activity"/>
    <property type="evidence" value="ECO:0007669"/>
    <property type="project" value="UniProtKB-KW"/>
</dbReference>
<dbReference type="GO" id="GO:0004519">
    <property type="term" value="F:endonuclease activity"/>
    <property type="evidence" value="ECO:0007669"/>
    <property type="project" value="UniProtKB-KW"/>
</dbReference>
<dbReference type="GO" id="GO:0015074">
    <property type="term" value="P:DNA integration"/>
    <property type="evidence" value="ECO:0007669"/>
    <property type="project" value="UniProtKB-KW"/>
</dbReference>
<organism evidence="12 13">
    <name type="scientific">Ooceraea biroi</name>
    <name type="common">Clonal raider ant</name>
    <name type="synonym">Cerapachys biroi</name>
    <dbReference type="NCBI Taxonomy" id="2015173"/>
    <lineage>
        <taxon>Eukaryota</taxon>
        <taxon>Metazoa</taxon>
        <taxon>Ecdysozoa</taxon>
        <taxon>Arthropoda</taxon>
        <taxon>Hexapoda</taxon>
        <taxon>Insecta</taxon>
        <taxon>Pterygota</taxon>
        <taxon>Neoptera</taxon>
        <taxon>Endopterygota</taxon>
        <taxon>Hymenoptera</taxon>
        <taxon>Apocrita</taxon>
        <taxon>Aculeata</taxon>
        <taxon>Formicoidea</taxon>
        <taxon>Formicidae</taxon>
        <taxon>Dorylinae</taxon>
        <taxon>Ooceraea</taxon>
    </lineage>
</organism>
<dbReference type="OMA" id="RHNEEDA"/>
<reference evidence="12 13" key="1">
    <citation type="journal article" date="2014" name="Curr. Biol.">
        <title>The genome of the clonal raider ant Cerapachys biroi.</title>
        <authorList>
            <person name="Oxley P.R."/>
            <person name="Ji L."/>
            <person name="Fetter-Pruneda I."/>
            <person name="McKenzie S.K."/>
            <person name="Li C."/>
            <person name="Hu H."/>
            <person name="Zhang G."/>
            <person name="Kronauer D.J."/>
        </authorList>
    </citation>
    <scope>NUCLEOTIDE SEQUENCE [LARGE SCALE GENOMIC DNA]</scope>
</reference>
<evidence type="ECO:0000256" key="3">
    <source>
        <dbReference type="ARBA" id="ARBA00022759"/>
    </source>
</evidence>
<keyword evidence="8" id="KW-0548">Nucleotidyltransferase</keyword>
<keyword evidence="3" id="KW-0255">Endonuclease</keyword>
<keyword evidence="4" id="KW-0378">Hydrolase</keyword>
<keyword evidence="8" id="KW-0808">Transferase</keyword>
<dbReference type="GO" id="GO:0003887">
    <property type="term" value="F:DNA-directed DNA polymerase activity"/>
    <property type="evidence" value="ECO:0007669"/>
    <property type="project" value="UniProtKB-KW"/>
</dbReference>
<dbReference type="PANTHER" id="PTHR42648">
    <property type="entry name" value="TRANSPOSASE, PUTATIVE-RELATED"/>
    <property type="match status" value="1"/>
</dbReference>
<evidence type="ECO:0000256" key="5">
    <source>
        <dbReference type="ARBA" id="ARBA00022842"/>
    </source>
</evidence>
<dbReference type="GO" id="GO:0016787">
    <property type="term" value="F:hydrolase activity"/>
    <property type="evidence" value="ECO:0007669"/>
    <property type="project" value="UniProtKB-KW"/>
</dbReference>
<keyword evidence="2" id="KW-0479">Metal-binding</keyword>
<keyword evidence="8" id="KW-0239">DNA-directed DNA polymerase</keyword>
<evidence type="ECO:0000256" key="1">
    <source>
        <dbReference type="ARBA" id="ARBA00022722"/>
    </source>
</evidence>
<proteinExistence type="predicted"/>
<dbReference type="Proteomes" id="UP000053097">
    <property type="component" value="Unassembled WGS sequence"/>
</dbReference>